<protein>
    <submittedName>
        <fullName evidence="4">CAP domain-containing protein</fullName>
    </submittedName>
</protein>
<keyword evidence="2" id="KW-0732">Signal</keyword>
<dbReference type="AlphaFoldDB" id="A0A849K9Z3"/>
<sequence>MRALAVLALAVAACGVQAAGYATQCSVRVEEALRRINAARAAGHRCGWRSMPPAPPLRWQGSLQSIAASHSRDMAHRNYFDHRSPEGREIAHRASAAHYKYRLLGENLAGGDRDIASAVRGWLDSPSHCENMMNPKFVEVGVACVGRRGSQWGPTGRWCWGGAEPRRLRPAATGPGRAPELPAPPAAPPARRA</sequence>
<keyword evidence="5" id="KW-1185">Reference proteome</keyword>
<evidence type="ECO:0000256" key="2">
    <source>
        <dbReference type="SAM" id="SignalP"/>
    </source>
</evidence>
<comment type="caution">
    <text evidence="4">The sequence shown here is derived from an EMBL/GenBank/DDBJ whole genome shotgun (WGS) entry which is preliminary data.</text>
</comment>
<feature type="domain" description="SCP" evidence="3">
    <location>
        <begin position="34"/>
        <end position="146"/>
    </location>
</feature>
<organism evidence="4 5">
    <name type="scientific">Ramlibacter montanisoli</name>
    <dbReference type="NCBI Taxonomy" id="2732512"/>
    <lineage>
        <taxon>Bacteria</taxon>
        <taxon>Pseudomonadati</taxon>
        <taxon>Pseudomonadota</taxon>
        <taxon>Betaproteobacteria</taxon>
        <taxon>Burkholderiales</taxon>
        <taxon>Comamonadaceae</taxon>
        <taxon>Ramlibacter</taxon>
    </lineage>
</organism>
<gene>
    <name evidence="4" type="ORF">HK415_15615</name>
</gene>
<feature type="region of interest" description="Disordered" evidence="1">
    <location>
        <begin position="163"/>
        <end position="193"/>
    </location>
</feature>
<proteinExistence type="predicted"/>
<feature type="chain" id="PRO_5032842973" evidence="2">
    <location>
        <begin position="19"/>
        <end position="193"/>
    </location>
</feature>
<dbReference type="PANTHER" id="PTHR31157">
    <property type="entry name" value="SCP DOMAIN-CONTAINING PROTEIN"/>
    <property type="match status" value="1"/>
</dbReference>
<evidence type="ECO:0000259" key="3">
    <source>
        <dbReference type="Pfam" id="PF00188"/>
    </source>
</evidence>
<dbReference type="Proteomes" id="UP000552954">
    <property type="component" value="Unassembled WGS sequence"/>
</dbReference>
<feature type="compositionally biased region" description="Pro residues" evidence="1">
    <location>
        <begin position="181"/>
        <end position="193"/>
    </location>
</feature>
<reference evidence="4 5" key="2">
    <citation type="submission" date="2020-06" db="EMBL/GenBank/DDBJ databases">
        <title>Ramlibacter rhizophilus sp. nov., isolated from rhizosphere soil of national flower Mugunghwa from South Korea.</title>
        <authorList>
            <person name="Zheng-Fei Y."/>
            <person name="Huan T."/>
        </authorList>
    </citation>
    <scope>NUCLEOTIDE SEQUENCE [LARGE SCALE GENOMIC DNA]</scope>
    <source>
        <strain evidence="4 5">B156</strain>
    </source>
</reference>
<dbReference type="InterPro" id="IPR035940">
    <property type="entry name" value="CAP_sf"/>
</dbReference>
<evidence type="ECO:0000256" key="1">
    <source>
        <dbReference type="SAM" id="MobiDB-lite"/>
    </source>
</evidence>
<evidence type="ECO:0000313" key="4">
    <source>
        <dbReference type="EMBL" id="NNU44280.1"/>
    </source>
</evidence>
<accession>A0A849K9Z3</accession>
<feature type="signal peptide" evidence="2">
    <location>
        <begin position="1"/>
        <end position="18"/>
    </location>
</feature>
<dbReference type="EMBL" id="JABFCS010000001">
    <property type="protein sequence ID" value="NNU44280.1"/>
    <property type="molecule type" value="Genomic_DNA"/>
</dbReference>
<reference evidence="4 5" key="1">
    <citation type="submission" date="2020-05" db="EMBL/GenBank/DDBJ databases">
        <authorList>
            <person name="Khan S.A."/>
            <person name="Jeon C.O."/>
            <person name="Chun B.H."/>
        </authorList>
    </citation>
    <scope>NUCLEOTIDE SEQUENCE [LARGE SCALE GENOMIC DNA]</scope>
    <source>
        <strain evidence="4 5">B156</strain>
    </source>
</reference>
<name>A0A849K9Z3_9BURK</name>
<dbReference type="CDD" id="cd05379">
    <property type="entry name" value="CAP_bacterial"/>
    <property type="match status" value="1"/>
</dbReference>
<dbReference type="Gene3D" id="3.40.33.10">
    <property type="entry name" value="CAP"/>
    <property type="match status" value="1"/>
</dbReference>
<dbReference type="Pfam" id="PF00188">
    <property type="entry name" value="CAP"/>
    <property type="match status" value="1"/>
</dbReference>
<dbReference type="RefSeq" id="WP_171560974.1">
    <property type="nucleotide sequence ID" value="NZ_JABFCS010000001.1"/>
</dbReference>
<dbReference type="PANTHER" id="PTHR31157:SF1">
    <property type="entry name" value="SCP DOMAIN-CONTAINING PROTEIN"/>
    <property type="match status" value="1"/>
</dbReference>
<dbReference type="InterPro" id="IPR014044">
    <property type="entry name" value="CAP_dom"/>
</dbReference>
<dbReference type="SUPFAM" id="SSF55797">
    <property type="entry name" value="PR-1-like"/>
    <property type="match status" value="1"/>
</dbReference>
<evidence type="ECO:0000313" key="5">
    <source>
        <dbReference type="Proteomes" id="UP000552954"/>
    </source>
</evidence>